<comment type="caution">
    <text evidence="1">The sequence shown here is derived from an EMBL/GenBank/DDBJ whole genome shotgun (WGS) entry which is preliminary data.</text>
</comment>
<sequence length="516" mass="58316">MAPRRNTVIRRPRIPDDVLLSILELLDPPSLWRACRAFQRIYLLTMSYQHLRYKYELAVSGMNDGPVAYTKVSPMSRLKTLLTYRRDWLELIWKYENRLQIPMPAQAGSSGGFVYQIHSHGPLNSTLQLSELPSDRKCKPPDLTRHQKLVTSVIDHVVVDISQNLVVTGRLSSNQSRVTVQLDFRVLWTFVKHPRARGLTYELSIPSSADAANVRMTLRMCGSKLSISLLLPDGKHGKTKHSILNWLTFDASWLDDEDILFLDETYLLGASSISGSAILRLYNVAKIAAISVVREFELPPTWFDTILRFVQNTAPRSDISRPSDAIFYTAPETRVLAISSTPTASSVSHTGYYPMSWLFLKESYFKFPSRKDGFRVPWRQWGQYCLIKEIGVPPGAISGPCVVGMKVLYVENLVTRSSRSDVPKTYQTRLRVIDFSPFAEPDEPPRGYMSVGPRANLVPVESSRTIPSYAVDGLPVKRFDATEDNIVLFLEPPSHRAHFAINVLTFGGLEVNRPSN</sequence>
<reference evidence="1" key="1">
    <citation type="submission" date="2022-08" db="EMBL/GenBank/DDBJ databases">
        <authorList>
            <consortium name="DOE Joint Genome Institute"/>
            <person name="Min B."/>
            <person name="Riley R."/>
            <person name="Sierra-Patev S."/>
            <person name="Naranjo-Ortiz M."/>
            <person name="Looney B."/>
            <person name="Konkel Z."/>
            <person name="Slot J.C."/>
            <person name="Sakamoto Y."/>
            <person name="Steenwyk J.L."/>
            <person name="Rokas A."/>
            <person name="Carro J."/>
            <person name="Camarero S."/>
            <person name="Ferreira P."/>
            <person name="Molpeceres G."/>
            <person name="Ruiz-Duenas F.J."/>
            <person name="Serrano A."/>
            <person name="Henrissat B."/>
            <person name="Drula E."/>
            <person name="Hughes K.W."/>
            <person name="Mata J.L."/>
            <person name="Ishikawa N.K."/>
            <person name="Vargas-Isla R."/>
            <person name="Ushijima S."/>
            <person name="Smith C.A."/>
            <person name="Ahrendt S."/>
            <person name="Andreopoulos W."/>
            <person name="He G."/>
            <person name="Labutti K."/>
            <person name="Lipzen A."/>
            <person name="Ng V."/>
            <person name="Sandor L."/>
            <person name="Barry K."/>
            <person name="Martinez A.T."/>
            <person name="Xiao Y."/>
            <person name="Gibbons J.G."/>
            <person name="Terashima K."/>
            <person name="Hibbett D.S."/>
            <person name="Grigoriev I.V."/>
        </authorList>
    </citation>
    <scope>NUCLEOTIDE SEQUENCE</scope>
    <source>
        <strain evidence="1">TFB9207</strain>
    </source>
</reference>
<evidence type="ECO:0008006" key="3">
    <source>
        <dbReference type="Google" id="ProtNLM"/>
    </source>
</evidence>
<dbReference type="AlphaFoldDB" id="A0AA38PK54"/>
<organism evidence="1 2">
    <name type="scientific">Lentinula raphanica</name>
    <dbReference type="NCBI Taxonomy" id="153919"/>
    <lineage>
        <taxon>Eukaryota</taxon>
        <taxon>Fungi</taxon>
        <taxon>Dikarya</taxon>
        <taxon>Basidiomycota</taxon>
        <taxon>Agaricomycotina</taxon>
        <taxon>Agaricomycetes</taxon>
        <taxon>Agaricomycetidae</taxon>
        <taxon>Agaricales</taxon>
        <taxon>Marasmiineae</taxon>
        <taxon>Omphalotaceae</taxon>
        <taxon>Lentinula</taxon>
    </lineage>
</organism>
<name>A0AA38PK54_9AGAR</name>
<dbReference type="EMBL" id="MU805953">
    <property type="protein sequence ID" value="KAJ3844434.1"/>
    <property type="molecule type" value="Genomic_DNA"/>
</dbReference>
<evidence type="ECO:0000313" key="1">
    <source>
        <dbReference type="EMBL" id="KAJ3844434.1"/>
    </source>
</evidence>
<proteinExistence type="predicted"/>
<dbReference type="Proteomes" id="UP001163846">
    <property type="component" value="Unassembled WGS sequence"/>
</dbReference>
<gene>
    <name evidence="1" type="ORF">F5878DRAFT_116517</name>
</gene>
<evidence type="ECO:0000313" key="2">
    <source>
        <dbReference type="Proteomes" id="UP001163846"/>
    </source>
</evidence>
<dbReference type="CDD" id="cd09917">
    <property type="entry name" value="F-box_SF"/>
    <property type="match status" value="1"/>
</dbReference>
<accession>A0AA38PK54</accession>
<protein>
    <recommendedName>
        <fullName evidence="3">F-box domain-containing protein</fullName>
    </recommendedName>
</protein>
<keyword evidence="2" id="KW-1185">Reference proteome</keyword>